<evidence type="ECO:0000256" key="2">
    <source>
        <dbReference type="ARBA" id="ARBA00004141"/>
    </source>
</evidence>
<dbReference type="InterPro" id="IPR000462">
    <property type="entry name" value="CDP-OH_P_trans"/>
</dbReference>
<dbReference type="GO" id="GO:0012505">
    <property type="term" value="C:endomembrane system"/>
    <property type="evidence" value="ECO:0007669"/>
    <property type="project" value="UniProtKB-SubCell"/>
</dbReference>
<organism evidence="19 20">
    <name type="scientific">Notoacmeibacter marinus</name>
    <dbReference type="NCBI Taxonomy" id="1876515"/>
    <lineage>
        <taxon>Bacteria</taxon>
        <taxon>Pseudomonadati</taxon>
        <taxon>Pseudomonadota</taxon>
        <taxon>Alphaproteobacteria</taxon>
        <taxon>Hyphomicrobiales</taxon>
        <taxon>Notoacmeibacteraceae</taxon>
        <taxon>Notoacmeibacter</taxon>
    </lineage>
</organism>
<feature type="region of interest" description="Disordered" evidence="17">
    <location>
        <begin position="270"/>
        <end position="294"/>
    </location>
</feature>
<evidence type="ECO:0000256" key="11">
    <source>
        <dbReference type="ARBA" id="ARBA00023098"/>
    </source>
</evidence>
<feature type="region of interest" description="Disordered" evidence="17">
    <location>
        <begin position="1"/>
        <end position="21"/>
    </location>
</feature>
<feature type="transmembrane region" description="Helical" evidence="18">
    <location>
        <begin position="242"/>
        <end position="259"/>
    </location>
</feature>
<dbReference type="NCBIfam" id="TIGR00473">
    <property type="entry name" value="pssA"/>
    <property type="match status" value="1"/>
</dbReference>
<feature type="transmembrane region" description="Helical" evidence="18">
    <location>
        <begin position="183"/>
        <end position="206"/>
    </location>
</feature>
<evidence type="ECO:0000313" key="20">
    <source>
        <dbReference type="Proteomes" id="UP000215405"/>
    </source>
</evidence>
<dbReference type="InterPro" id="IPR004533">
    <property type="entry name" value="CDP-diaglyc--ser_O-PTrfase"/>
</dbReference>
<keyword evidence="7" id="KW-0444">Lipid biosynthesis</keyword>
<keyword evidence="20" id="KW-1185">Reference proteome</keyword>
<protein>
    <recommendedName>
        <fullName evidence="6">CDP-diacylglycerol--serine O-phosphatidyltransferase</fullName>
        <ecNumber evidence="5">2.7.8.8</ecNumber>
    </recommendedName>
    <alternativeName>
        <fullName evidence="15">Phosphatidylserine synthase</fullName>
    </alternativeName>
</protein>
<keyword evidence="9 18" id="KW-0812">Transmembrane</keyword>
<keyword evidence="8 16" id="KW-0808">Transferase</keyword>
<name>A0A231UVJ6_9HYPH</name>
<dbReference type="Pfam" id="PF01066">
    <property type="entry name" value="CDP-OH_P_transf"/>
    <property type="match status" value="1"/>
</dbReference>
<feature type="transmembrane region" description="Helical" evidence="18">
    <location>
        <begin position="155"/>
        <end position="177"/>
    </location>
</feature>
<dbReference type="PROSITE" id="PS00379">
    <property type="entry name" value="CDP_ALCOHOL_P_TRANSF"/>
    <property type="match status" value="1"/>
</dbReference>
<feature type="transmembrane region" description="Helical" evidence="18">
    <location>
        <begin position="92"/>
        <end position="111"/>
    </location>
</feature>
<keyword evidence="11" id="KW-0443">Lipid metabolism</keyword>
<evidence type="ECO:0000256" key="4">
    <source>
        <dbReference type="ARBA" id="ARBA00010441"/>
    </source>
</evidence>
<evidence type="ECO:0000256" key="7">
    <source>
        <dbReference type="ARBA" id="ARBA00022516"/>
    </source>
</evidence>
<feature type="transmembrane region" description="Helical" evidence="18">
    <location>
        <begin position="30"/>
        <end position="52"/>
    </location>
</feature>
<dbReference type="RefSeq" id="WP_094078114.1">
    <property type="nucleotide sequence ID" value="NZ_NBYO01000003.1"/>
</dbReference>
<evidence type="ECO:0000256" key="6">
    <source>
        <dbReference type="ARBA" id="ARBA00017171"/>
    </source>
</evidence>
<sequence>MEPAPNPQPAQDKPASSDRGPRLREIPLRLIWPNLVTVLALCFGLTGMRFAIEGDMERAVYLVLVAAVLDGIDGRLARMLKATSRFGAQMDSLADIVNFGVVPAILLYSDLLHLTKPFGWIAALIFAVACGLRLARFNVMSENPGRAPWQGEYFVGVPAPSAAVLLLVPVYLGVLGVEPSQTLAVLTTAYALLIAILMVSRLPVWSGKALGAKVPRDAVVPILLTVVIFAMLLYFYTFVTLVIASVLLLASIPISAYRYNLRLKAWQAQNGTDPTDDEAQADRRRETINEDVSL</sequence>
<evidence type="ECO:0000256" key="1">
    <source>
        <dbReference type="ARBA" id="ARBA00000287"/>
    </source>
</evidence>
<evidence type="ECO:0000256" key="17">
    <source>
        <dbReference type="SAM" id="MobiDB-lite"/>
    </source>
</evidence>
<gene>
    <name evidence="19" type="ORF">B7H23_14295</name>
</gene>
<comment type="catalytic activity">
    <reaction evidence="1">
        <text>a CDP-1,2-diacyl-sn-glycerol + L-serine = a 1,2-diacyl-sn-glycero-3-phospho-L-serine + CMP + H(+)</text>
        <dbReference type="Rhea" id="RHEA:16913"/>
        <dbReference type="ChEBI" id="CHEBI:15378"/>
        <dbReference type="ChEBI" id="CHEBI:33384"/>
        <dbReference type="ChEBI" id="CHEBI:57262"/>
        <dbReference type="ChEBI" id="CHEBI:58332"/>
        <dbReference type="ChEBI" id="CHEBI:60377"/>
        <dbReference type="EC" id="2.7.8.8"/>
    </reaction>
</comment>
<keyword evidence="12 18" id="KW-0472">Membrane</keyword>
<keyword evidence="13" id="KW-0594">Phospholipid biosynthesis</keyword>
<comment type="similarity">
    <text evidence="4 16">Belongs to the CDP-alcohol phosphatidyltransferase class-I family.</text>
</comment>
<feature type="transmembrane region" description="Helical" evidence="18">
    <location>
        <begin position="218"/>
        <end position="236"/>
    </location>
</feature>
<evidence type="ECO:0000256" key="10">
    <source>
        <dbReference type="ARBA" id="ARBA00022989"/>
    </source>
</evidence>
<dbReference type="AlphaFoldDB" id="A0A231UVJ6"/>
<evidence type="ECO:0000256" key="18">
    <source>
        <dbReference type="SAM" id="Phobius"/>
    </source>
</evidence>
<dbReference type="Gene3D" id="1.20.120.1760">
    <property type="match status" value="1"/>
</dbReference>
<evidence type="ECO:0000256" key="9">
    <source>
        <dbReference type="ARBA" id="ARBA00022692"/>
    </source>
</evidence>
<evidence type="ECO:0000256" key="16">
    <source>
        <dbReference type="RuleBase" id="RU003750"/>
    </source>
</evidence>
<comment type="caution">
    <text evidence="19">The sequence shown here is derived from an EMBL/GenBank/DDBJ whole genome shotgun (WGS) entry which is preliminary data.</text>
</comment>
<keyword evidence="14" id="KW-1208">Phospholipid metabolism</keyword>
<evidence type="ECO:0000256" key="5">
    <source>
        <dbReference type="ARBA" id="ARBA00013174"/>
    </source>
</evidence>
<keyword evidence="10 18" id="KW-1133">Transmembrane helix</keyword>
<dbReference type="GO" id="GO:0008654">
    <property type="term" value="P:phospholipid biosynthetic process"/>
    <property type="evidence" value="ECO:0007669"/>
    <property type="project" value="UniProtKB-KW"/>
</dbReference>
<dbReference type="Proteomes" id="UP000215405">
    <property type="component" value="Unassembled WGS sequence"/>
</dbReference>
<evidence type="ECO:0000256" key="3">
    <source>
        <dbReference type="ARBA" id="ARBA00004308"/>
    </source>
</evidence>
<evidence type="ECO:0000256" key="8">
    <source>
        <dbReference type="ARBA" id="ARBA00022679"/>
    </source>
</evidence>
<evidence type="ECO:0000313" key="19">
    <source>
        <dbReference type="EMBL" id="OXS99335.1"/>
    </source>
</evidence>
<dbReference type="GO" id="GO:0016020">
    <property type="term" value="C:membrane"/>
    <property type="evidence" value="ECO:0007669"/>
    <property type="project" value="UniProtKB-SubCell"/>
</dbReference>
<dbReference type="InterPro" id="IPR048254">
    <property type="entry name" value="CDP_ALCOHOL_P_TRANSF_CS"/>
</dbReference>
<comment type="subcellular location">
    <subcellularLocation>
        <location evidence="3">Endomembrane system</location>
    </subcellularLocation>
    <subcellularLocation>
        <location evidence="2">Membrane</location>
        <topology evidence="2">Multi-pass membrane protein</topology>
    </subcellularLocation>
</comment>
<evidence type="ECO:0000256" key="12">
    <source>
        <dbReference type="ARBA" id="ARBA00023136"/>
    </source>
</evidence>
<dbReference type="EMBL" id="NBYO01000003">
    <property type="protein sequence ID" value="OXS99335.1"/>
    <property type="molecule type" value="Genomic_DNA"/>
</dbReference>
<dbReference type="EC" id="2.7.8.8" evidence="5"/>
<dbReference type="GO" id="GO:0003882">
    <property type="term" value="F:CDP-diacylglycerol-serine O-phosphatidyltransferase activity"/>
    <property type="evidence" value="ECO:0007669"/>
    <property type="project" value="UniProtKB-EC"/>
</dbReference>
<evidence type="ECO:0000256" key="14">
    <source>
        <dbReference type="ARBA" id="ARBA00023264"/>
    </source>
</evidence>
<accession>A0A231UVJ6</accession>
<proteinExistence type="inferred from homology"/>
<feature type="transmembrane region" description="Helical" evidence="18">
    <location>
        <begin position="117"/>
        <end position="135"/>
    </location>
</feature>
<evidence type="ECO:0000256" key="15">
    <source>
        <dbReference type="ARBA" id="ARBA00032361"/>
    </source>
</evidence>
<evidence type="ECO:0000256" key="13">
    <source>
        <dbReference type="ARBA" id="ARBA00023209"/>
    </source>
</evidence>
<reference evidence="20" key="1">
    <citation type="journal article" date="2017" name="Int. J. Syst. Evol. Microbiol.">
        <title>Notoacmeibacter marinus gen. nov., sp. nov., isolated from the gut of a limpet and proposal of Notoacmeibacteraceae fam. nov. in the order Rhizobiales of the class Alphaproteobacteria.</title>
        <authorList>
            <person name="Huang Z."/>
            <person name="Guo F."/>
            <person name="Lai Q."/>
        </authorList>
    </citation>
    <scope>NUCLEOTIDE SEQUENCE [LARGE SCALE GENOMIC DNA]</scope>
    <source>
        <strain evidence="20">XMTR2A4</strain>
    </source>
</reference>
<dbReference type="InterPro" id="IPR043130">
    <property type="entry name" value="CDP-OH_PTrfase_TM_dom"/>
</dbReference>